<dbReference type="Gene3D" id="1.10.1380.10">
    <property type="entry name" value="Neutral endopeptidase , domain2"/>
    <property type="match status" value="2"/>
</dbReference>
<dbReference type="AlphaFoldDB" id="A0AAF3FP26"/>
<keyword evidence="6" id="KW-0862">Zinc</keyword>
<evidence type="ECO:0000256" key="7">
    <source>
        <dbReference type="ARBA" id="ARBA00023049"/>
    </source>
</evidence>
<evidence type="ECO:0000259" key="9">
    <source>
        <dbReference type="Pfam" id="PF05649"/>
    </source>
</evidence>
<evidence type="ECO:0000313" key="10">
    <source>
        <dbReference type="Proteomes" id="UP000887575"/>
    </source>
</evidence>
<evidence type="ECO:0000256" key="4">
    <source>
        <dbReference type="ARBA" id="ARBA00022723"/>
    </source>
</evidence>
<dbReference type="SUPFAM" id="SSF55486">
    <property type="entry name" value="Metalloproteases ('zincins'), catalytic domain"/>
    <property type="match status" value="2"/>
</dbReference>
<evidence type="ECO:0000259" key="8">
    <source>
        <dbReference type="Pfam" id="PF01431"/>
    </source>
</evidence>
<evidence type="ECO:0000256" key="5">
    <source>
        <dbReference type="ARBA" id="ARBA00022801"/>
    </source>
</evidence>
<evidence type="ECO:0000256" key="1">
    <source>
        <dbReference type="ARBA" id="ARBA00001947"/>
    </source>
</evidence>
<name>A0AAF3FP26_9BILA</name>
<dbReference type="InterPro" id="IPR000718">
    <property type="entry name" value="Peptidase_M13"/>
</dbReference>
<evidence type="ECO:0000256" key="2">
    <source>
        <dbReference type="ARBA" id="ARBA00007357"/>
    </source>
</evidence>
<keyword evidence="3" id="KW-0645">Protease</keyword>
<dbReference type="Pfam" id="PF05649">
    <property type="entry name" value="Peptidase_M13_N"/>
    <property type="match status" value="2"/>
</dbReference>
<keyword evidence="4" id="KW-0479">Metal-binding</keyword>
<feature type="domain" description="Peptidase M13 N-terminal" evidence="9">
    <location>
        <begin position="65"/>
        <end position="501"/>
    </location>
</feature>
<sequence length="1120" mass="125824">MQLIVMTSEDWQEVVGLLGAVLLAITNGAPAVPTPAPIHTDNPKYGAFMDVVKLLKPMMNTSADPCNDFYAFTCGNFNGDMSFDVSDNENSIKMARQFKKQYYLDVAPQPVNQAAWYFQQCRQANMNWNSVANGAPTVSALNDMLSMTGVPFPALNQSINNISPLTPTQLGTMIGYLAGSEGVYTLLSPFVDTNWKDPTGPQGYGLFIDQPTTIYRSTYYTKAWDLIRSNYVATVQKNLQKVAAAMNMNALNPTKLKSDAEALVDFEFNLATQYSTDDTTRRKYQRSYNPMTRTNATTAYSFIDWRTFLAHSIISGGDDVYYKVVHDPNFPFLLLEPGQLSKLQSDFPSFDQRTVINYLYYRLVDAYSSFLTPDSSSIRSAFEEAWEQPYIYKPTLGRPRHLRPEERKFRRQHWTDDQMLDINCAQETVFMLPYANARAFVDAVLPTQSDRDSLRYNVRQLAESILVGFRSMIDQLSWMSRSTKQGAFAKIENLVKNIAFPDWVADDQKLTSYHKTLMITQNDDYVTMFKKSNAFNLQMQFLYLLRSTGSDRIDFNGPPGTTNAWYQPELNSITFPLAILRQPFYDPNWPAAMNFGAMGVIAGHELTHGFDDEGVQWDGTGALNGWMDTMSSYSFNEMADCVVQEYSGFCPLPANYSAAACIDGAQTQGENIADNGGIHSAFRAYKAFANLNGPDPLLPDDELSQLTAEQLFFIAFAQDWCQLPPSPDREMRQLLVDVHSPSLYRVFGTIQNFPAFKTAYNCPYNSKYAPEKHCNVWVSEPKQTTGIPQIKNDVNVAPALPIAPRNLSVYSAYQQAVDFFQASVDFTQDPCNDFYKYSCGNYKQVVSFHLADEKNKAAMAAKLLDPAYAPTIQSSAALQKTQQLFQSCQKAVPTMANDLKNLNLILPKVNELKKRIGADFTAVYSQGMPVTVAPTPMQLASALAYLSFIAGVDTLVTPMVDTNWVTPTMGYMLHVDQNTAYYSKSYYQGGAWNIIQPQYLSNAKAQLTNYATSQGLTLDQSLLNSTLSKVLEFERTLSTMYSTDDTTRRQFQRSWNNGKTADLQANYTFLDWGVYFTDVPSVGPLAADKMVNVIETDMLKKLSQDLATMTTPDVVVRKRI</sequence>
<feature type="domain" description="Peptidase M13 N-terminal" evidence="9">
    <location>
        <begin position="830"/>
        <end position="1115"/>
    </location>
</feature>
<organism evidence="10 11">
    <name type="scientific">Mesorhabditis belari</name>
    <dbReference type="NCBI Taxonomy" id="2138241"/>
    <lineage>
        <taxon>Eukaryota</taxon>
        <taxon>Metazoa</taxon>
        <taxon>Ecdysozoa</taxon>
        <taxon>Nematoda</taxon>
        <taxon>Chromadorea</taxon>
        <taxon>Rhabditida</taxon>
        <taxon>Rhabditina</taxon>
        <taxon>Rhabditomorpha</taxon>
        <taxon>Rhabditoidea</taxon>
        <taxon>Rhabditidae</taxon>
        <taxon>Mesorhabditinae</taxon>
        <taxon>Mesorhabditis</taxon>
    </lineage>
</organism>
<evidence type="ECO:0000256" key="3">
    <source>
        <dbReference type="ARBA" id="ARBA00022670"/>
    </source>
</evidence>
<dbReference type="InterPro" id="IPR018497">
    <property type="entry name" value="Peptidase_M13_C"/>
</dbReference>
<protein>
    <submittedName>
        <fullName evidence="11">Uncharacterized protein</fullName>
    </submittedName>
</protein>
<keyword evidence="5" id="KW-0378">Hydrolase</keyword>
<dbReference type="Proteomes" id="UP000887575">
    <property type="component" value="Unassembled WGS sequence"/>
</dbReference>
<dbReference type="GO" id="GO:0004222">
    <property type="term" value="F:metalloendopeptidase activity"/>
    <property type="evidence" value="ECO:0007669"/>
    <property type="project" value="InterPro"/>
</dbReference>
<evidence type="ECO:0000256" key="6">
    <source>
        <dbReference type="ARBA" id="ARBA00022833"/>
    </source>
</evidence>
<dbReference type="CDD" id="cd08662">
    <property type="entry name" value="M13"/>
    <property type="match status" value="1"/>
</dbReference>
<feature type="domain" description="Peptidase M13 C-terminal" evidence="8">
    <location>
        <begin position="563"/>
        <end position="776"/>
    </location>
</feature>
<reference evidence="11" key="1">
    <citation type="submission" date="2024-02" db="UniProtKB">
        <authorList>
            <consortium name="WormBaseParasite"/>
        </authorList>
    </citation>
    <scope>IDENTIFICATION</scope>
</reference>
<keyword evidence="10" id="KW-1185">Reference proteome</keyword>
<dbReference type="GO" id="GO:0005886">
    <property type="term" value="C:plasma membrane"/>
    <property type="evidence" value="ECO:0007669"/>
    <property type="project" value="TreeGrafter"/>
</dbReference>
<dbReference type="PROSITE" id="PS51885">
    <property type="entry name" value="NEPRILYSIN"/>
    <property type="match status" value="2"/>
</dbReference>
<dbReference type="PRINTS" id="PR00786">
    <property type="entry name" value="NEPRILYSIN"/>
</dbReference>
<dbReference type="PANTHER" id="PTHR11733:SF240">
    <property type="entry name" value="GH14155P-RELATED"/>
    <property type="match status" value="1"/>
</dbReference>
<evidence type="ECO:0000313" key="11">
    <source>
        <dbReference type="WBParaSite" id="MBELARI_LOCUS8505"/>
    </source>
</evidence>
<proteinExistence type="inferred from homology"/>
<dbReference type="InterPro" id="IPR042089">
    <property type="entry name" value="Peptidase_M13_dom_2"/>
</dbReference>
<dbReference type="InterPro" id="IPR024079">
    <property type="entry name" value="MetalloPept_cat_dom_sf"/>
</dbReference>
<dbReference type="PANTHER" id="PTHR11733">
    <property type="entry name" value="ZINC METALLOPROTEASE FAMILY M13 NEPRILYSIN-RELATED"/>
    <property type="match status" value="1"/>
</dbReference>
<accession>A0AAF3FP26</accession>
<dbReference type="GO" id="GO:0016485">
    <property type="term" value="P:protein processing"/>
    <property type="evidence" value="ECO:0007669"/>
    <property type="project" value="TreeGrafter"/>
</dbReference>
<dbReference type="Gene3D" id="3.40.390.10">
    <property type="entry name" value="Collagenase (Catalytic Domain)"/>
    <property type="match status" value="1"/>
</dbReference>
<dbReference type="WBParaSite" id="MBELARI_LOCUS8505">
    <property type="protein sequence ID" value="MBELARI_LOCUS8505"/>
    <property type="gene ID" value="MBELARI_LOCUS8505"/>
</dbReference>
<comment type="cofactor">
    <cofactor evidence="1">
        <name>Zn(2+)</name>
        <dbReference type="ChEBI" id="CHEBI:29105"/>
    </cofactor>
</comment>
<dbReference type="InterPro" id="IPR008753">
    <property type="entry name" value="Peptidase_M13_N"/>
</dbReference>
<dbReference type="Pfam" id="PF01431">
    <property type="entry name" value="Peptidase_M13"/>
    <property type="match status" value="1"/>
</dbReference>
<keyword evidence="7" id="KW-0482">Metalloprotease</keyword>
<dbReference type="GO" id="GO:0046872">
    <property type="term" value="F:metal ion binding"/>
    <property type="evidence" value="ECO:0007669"/>
    <property type="project" value="UniProtKB-KW"/>
</dbReference>
<comment type="similarity">
    <text evidence="2">Belongs to the peptidase M13 family.</text>
</comment>